<keyword evidence="2" id="KW-0732">Signal</keyword>
<dbReference type="RefSeq" id="WP_253859773.1">
    <property type="nucleotide sequence ID" value="NZ_BAAALM010000013.1"/>
</dbReference>
<dbReference type="EMBL" id="BAAALM010000013">
    <property type="protein sequence ID" value="GAA1211926.1"/>
    <property type="molecule type" value="Genomic_DNA"/>
</dbReference>
<evidence type="ECO:0000313" key="4">
    <source>
        <dbReference type="Proteomes" id="UP001500467"/>
    </source>
</evidence>
<dbReference type="NCBIfam" id="NF038015">
    <property type="entry name" value="AztD"/>
    <property type="match status" value="1"/>
</dbReference>
<evidence type="ECO:0000256" key="2">
    <source>
        <dbReference type="SAM" id="SignalP"/>
    </source>
</evidence>
<dbReference type="PANTHER" id="PTHR47197:SF3">
    <property type="entry name" value="DIHYDRO-HEME D1 DEHYDROGENASE"/>
    <property type="match status" value="1"/>
</dbReference>
<dbReference type="PROSITE" id="PS51257">
    <property type="entry name" value="PROKAR_LIPOPROTEIN"/>
    <property type="match status" value="1"/>
</dbReference>
<dbReference type="InterPro" id="IPR051200">
    <property type="entry name" value="Host-pathogen_enzymatic-act"/>
</dbReference>
<dbReference type="Proteomes" id="UP001500467">
    <property type="component" value="Unassembled WGS sequence"/>
</dbReference>
<comment type="caution">
    <text evidence="3">The sequence shown here is derived from an EMBL/GenBank/DDBJ whole genome shotgun (WGS) entry which is preliminary data.</text>
</comment>
<proteinExistence type="predicted"/>
<evidence type="ECO:0000313" key="3">
    <source>
        <dbReference type="EMBL" id="GAA1211926.1"/>
    </source>
</evidence>
<reference evidence="3 4" key="1">
    <citation type="journal article" date="2019" name="Int. J. Syst. Evol. Microbiol.">
        <title>The Global Catalogue of Microorganisms (GCM) 10K type strain sequencing project: providing services to taxonomists for standard genome sequencing and annotation.</title>
        <authorList>
            <consortium name="The Broad Institute Genomics Platform"/>
            <consortium name="The Broad Institute Genome Sequencing Center for Infectious Disease"/>
            <person name="Wu L."/>
            <person name="Ma J."/>
        </authorList>
    </citation>
    <scope>NUCLEOTIDE SEQUENCE [LARGE SCALE GENOMIC DNA]</scope>
    <source>
        <strain evidence="3 4">JCM 13022</strain>
    </source>
</reference>
<feature type="region of interest" description="Disordered" evidence="1">
    <location>
        <begin position="237"/>
        <end position="258"/>
    </location>
</feature>
<feature type="region of interest" description="Disordered" evidence="1">
    <location>
        <begin position="136"/>
        <end position="161"/>
    </location>
</feature>
<gene>
    <name evidence="3" type="primary">aztD</name>
    <name evidence="3" type="ORF">GCM10009675_36280</name>
</gene>
<keyword evidence="4" id="KW-1185">Reference proteome</keyword>
<dbReference type="InterPro" id="IPR011044">
    <property type="entry name" value="Quino_amine_DH_bsu"/>
</dbReference>
<name>A0ABN1VHQ0_9PSEU</name>
<feature type="signal peptide" evidence="2">
    <location>
        <begin position="1"/>
        <end position="24"/>
    </location>
</feature>
<organism evidence="3 4">
    <name type="scientific">Prauserella alba</name>
    <dbReference type="NCBI Taxonomy" id="176898"/>
    <lineage>
        <taxon>Bacteria</taxon>
        <taxon>Bacillati</taxon>
        <taxon>Actinomycetota</taxon>
        <taxon>Actinomycetes</taxon>
        <taxon>Pseudonocardiales</taxon>
        <taxon>Pseudonocardiaceae</taxon>
        <taxon>Prauserella</taxon>
    </lineage>
</organism>
<dbReference type="PANTHER" id="PTHR47197">
    <property type="entry name" value="PROTEIN NIRF"/>
    <property type="match status" value="1"/>
</dbReference>
<evidence type="ECO:0000256" key="1">
    <source>
        <dbReference type="SAM" id="MobiDB-lite"/>
    </source>
</evidence>
<dbReference type="SUPFAM" id="SSF50969">
    <property type="entry name" value="YVTN repeat-like/Quinoprotein amine dehydrogenase"/>
    <property type="match status" value="1"/>
</dbReference>
<protein>
    <submittedName>
        <fullName evidence="3">Zinc metallochaperone AztD</fullName>
    </submittedName>
</protein>
<dbReference type="Gene3D" id="2.130.10.10">
    <property type="entry name" value="YVTN repeat-like/Quinoprotein amine dehydrogenase"/>
    <property type="match status" value="2"/>
</dbReference>
<dbReference type="InterPro" id="IPR047697">
    <property type="entry name" value="AztD-like"/>
</dbReference>
<feature type="chain" id="PRO_5046261690" evidence="2">
    <location>
        <begin position="25"/>
        <end position="397"/>
    </location>
</feature>
<feature type="compositionally biased region" description="Basic and acidic residues" evidence="1">
    <location>
        <begin position="141"/>
        <end position="161"/>
    </location>
</feature>
<accession>A0ABN1VHQ0</accession>
<dbReference type="InterPro" id="IPR015943">
    <property type="entry name" value="WD40/YVTN_repeat-like_dom_sf"/>
</dbReference>
<sequence length="397" mass="41837">MRNTARTRRIAAASAAAAMFAVSACGTDQQAGQGGGAGGQQSGGGDIAEPVVTTYDGGIYVLDGETLEVKADIPLEGFNRINPAGDDRHVMVSTSEGFQVLDAVGGQLTDVTFGGAEPGHVVRHAGRTVLFTDGTGQVRSFDPHDLGDGKPSTEEYTTEEPHHGVAVELDNGGMLVTLGNEEERNGIAILDESRSEVTRNENCPGVHGESAAQGGAIAVGCEDGVLIYRDGKITKVDSPTDYGRIGNQAGSPESPILLGDYKKDEDAELERPEQISLVDTENAKLQRVDLPSSYTFRSLARGPEGEALVLGTDGKIHVVDPDSGELTESIPVLDEEWSEPLEWQEPRPAIFVRGGTAYVSDPEEKQLHAVDLESGETTATADLEAAPNELSGVVHAH</sequence>